<dbReference type="InterPro" id="IPR030678">
    <property type="entry name" value="Peptide/Ni-bd"/>
</dbReference>
<evidence type="ECO:0000256" key="3">
    <source>
        <dbReference type="ARBA" id="ARBA00022729"/>
    </source>
</evidence>
<dbReference type="GO" id="GO:1904680">
    <property type="term" value="F:peptide transmembrane transporter activity"/>
    <property type="evidence" value="ECO:0007669"/>
    <property type="project" value="TreeGrafter"/>
</dbReference>
<evidence type="ECO:0000259" key="4">
    <source>
        <dbReference type="Pfam" id="PF00496"/>
    </source>
</evidence>
<dbReference type="Proteomes" id="UP000324536">
    <property type="component" value="Chromosome"/>
</dbReference>
<dbReference type="OrthoDB" id="9803988at2"/>
<dbReference type="KEGG" id="acek:FLP30_02740"/>
<evidence type="ECO:0000313" key="5">
    <source>
        <dbReference type="EMBL" id="QEO18512.1"/>
    </source>
</evidence>
<dbReference type="CDD" id="cd08494">
    <property type="entry name" value="PBP2_NikA_DppA_OppA_like_6"/>
    <property type="match status" value="1"/>
</dbReference>
<keyword evidence="3" id="KW-0732">Signal</keyword>
<comment type="subcellular location">
    <subcellularLocation>
        <location evidence="1">Periplasm</location>
    </subcellularLocation>
</comment>
<dbReference type="SUPFAM" id="SSF53850">
    <property type="entry name" value="Periplasmic binding protein-like II"/>
    <property type="match status" value="1"/>
</dbReference>
<protein>
    <submittedName>
        <fullName evidence="5">ABC transporter substrate-binding protein</fullName>
    </submittedName>
</protein>
<dbReference type="GO" id="GO:0015833">
    <property type="term" value="P:peptide transport"/>
    <property type="evidence" value="ECO:0007669"/>
    <property type="project" value="TreeGrafter"/>
</dbReference>
<sequence>MAPADRDRMVLGVNISPATLDPTSNPSEGIRIVTYDNIFEGLTRLDEQGRLQPLLARSWTVSPDGLDYSFTLQPDVTFHDGHAFDCETVRFTLNRAAAPESVNPQKQVFQNIDSVTCPSALEAHVRLRTPHGSFLSELAWDDAAMLSPTSAATNGLHPIGTGPFVFSSWKRGESVTLERNDHYWGQKAKLKTVVFRFFSDPMAAANALMDGQVDAYPSFPAPEMAEHFTTDPRFVVTTGLAPFKGLLALNNRRKPFRDLRVRQALAYALDRAGMAEALDIPGSRVLGSHMSPENKDYTDFSTLYSYDPQKARALLKEAGVEPGTRLRLLLPPIGYARATGELVAAYLEQVGITVSIVQVEWPAWLSQVFGRHDFDMTIIAHTEPDDIGIYARSDYYFGYNSPTFQQQYAAYENTADSTARHNLAVAMQQTLAHDVPNVFLFFIPRTNIIRRNITGLWNNLPLPACPMADVQWRP</sequence>
<evidence type="ECO:0000256" key="1">
    <source>
        <dbReference type="ARBA" id="ARBA00004418"/>
    </source>
</evidence>
<proteinExistence type="inferred from homology"/>
<evidence type="ECO:0000256" key="2">
    <source>
        <dbReference type="ARBA" id="ARBA00005695"/>
    </source>
</evidence>
<dbReference type="GO" id="GO:0043190">
    <property type="term" value="C:ATP-binding cassette (ABC) transporter complex"/>
    <property type="evidence" value="ECO:0007669"/>
    <property type="project" value="InterPro"/>
</dbReference>
<dbReference type="PIRSF" id="PIRSF002741">
    <property type="entry name" value="MppA"/>
    <property type="match status" value="1"/>
</dbReference>
<feature type="domain" description="Solute-binding protein family 5" evidence="4">
    <location>
        <begin position="51"/>
        <end position="381"/>
    </location>
</feature>
<dbReference type="Pfam" id="PF00496">
    <property type="entry name" value="SBP_bac_5"/>
    <property type="match status" value="1"/>
</dbReference>
<dbReference type="GO" id="GO:0030288">
    <property type="term" value="C:outer membrane-bounded periplasmic space"/>
    <property type="evidence" value="ECO:0007669"/>
    <property type="project" value="UniProtKB-ARBA"/>
</dbReference>
<reference evidence="5 6" key="1">
    <citation type="submission" date="2019-09" db="EMBL/GenBank/DDBJ databases">
        <title>Genome sequencing of strain KACC 21233.</title>
        <authorList>
            <person name="Heo J."/>
            <person name="Kim S.-J."/>
            <person name="Kim J.-S."/>
            <person name="Hong S.-B."/>
            <person name="Kwon S.-W."/>
        </authorList>
    </citation>
    <scope>NUCLEOTIDE SEQUENCE [LARGE SCALE GENOMIC DNA]</scope>
    <source>
        <strain evidence="5 6">KACC 21233</strain>
    </source>
</reference>
<dbReference type="AlphaFoldDB" id="A0A5C1YU78"/>
<dbReference type="InterPro" id="IPR039424">
    <property type="entry name" value="SBP_5"/>
</dbReference>
<dbReference type="Gene3D" id="3.40.190.10">
    <property type="entry name" value="Periplasmic binding protein-like II"/>
    <property type="match status" value="1"/>
</dbReference>
<comment type="similarity">
    <text evidence="2">Belongs to the bacterial solute-binding protein 5 family.</text>
</comment>
<name>A0A5C1YU78_9PROT</name>
<gene>
    <name evidence="5" type="ORF">FLP30_02740</name>
</gene>
<keyword evidence="6" id="KW-1185">Reference proteome</keyword>
<dbReference type="PANTHER" id="PTHR30290">
    <property type="entry name" value="PERIPLASMIC BINDING COMPONENT OF ABC TRANSPORTER"/>
    <property type="match status" value="1"/>
</dbReference>
<organism evidence="5 6">
    <name type="scientific">Acetobacter vaccinii</name>
    <dbReference type="NCBI Taxonomy" id="2592655"/>
    <lineage>
        <taxon>Bacteria</taxon>
        <taxon>Pseudomonadati</taxon>
        <taxon>Pseudomonadota</taxon>
        <taxon>Alphaproteobacteria</taxon>
        <taxon>Acetobacterales</taxon>
        <taxon>Acetobacteraceae</taxon>
        <taxon>Acetobacter</taxon>
    </lineage>
</organism>
<dbReference type="Gene3D" id="3.10.105.10">
    <property type="entry name" value="Dipeptide-binding Protein, Domain 3"/>
    <property type="match status" value="1"/>
</dbReference>
<dbReference type="EMBL" id="CP043506">
    <property type="protein sequence ID" value="QEO18512.1"/>
    <property type="molecule type" value="Genomic_DNA"/>
</dbReference>
<evidence type="ECO:0000313" key="6">
    <source>
        <dbReference type="Proteomes" id="UP000324536"/>
    </source>
</evidence>
<accession>A0A5C1YU78</accession>
<dbReference type="InterPro" id="IPR000914">
    <property type="entry name" value="SBP_5_dom"/>
</dbReference>
<dbReference type="PANTHER" id="PTHR30290:SF38">
    <property type="entry name" value="D,D-DIPEPTIDE-BINDING PERIPLASMIC PROTEIN DDPA-RELATED"/>
    <property type="match status" value="1"/>
</dbReference>